<reference evidence="4" key="3">
    <citation type="submission" date="2023-05" db="EMBL/GenBank/DDBJ databases">
        <authorList>
            <person name="Smith C.H."/>
        </authorList>
    </citation>
    <scope>NUCLEOTIDE SEQUENCE</scope>
    <source>
        <strain evidence="4">CHS0354</strain>
        <tissue evidence="4">Mantle</tissue>
    </source>
</reference>
<evidence type="ECO:0000313" key="4">
    <source>
        <dbReference type="EMBL" id="KAK3591748.1"/>
    </source>
</evidence>
<dbReference type="SMART" id="SM00248">
    <property type="entry name" value="ANK"/>
    <property type="match status" value="5"/>
</dbReference>
<organism evidence="4 5">
    <name type="scientific">Potamilus streckersoni</name>
    <dbReference type="NCBI Taxonomy" id="2493646"/>
    <lineage>
        <taxon>Eukaryota</taxon>
        <taxon>Metazoa</taxon>
        <taxon>Spiralia</taxon>
        <taxon>Lophotrochozoa</taxon>
        <taxon>Mollusca</taxon>
        <taxon>Bivalvia</taxon>
        <taxon>Autobranchia</taxon>
        <taxon>Heteroconchia</taxon>
        <taxon>Palaeoheterodonta</taxon>
        <taxon>Unionida</taxon>
        <taxon>Unionoidea</taxon>
        <taxon>Unionidae</taxon>
        <taxon>Ambleminae</taxon>
        <taxon>Lampsilini</taxon>
        <taxon>Potamilus</taxon>
    </lineage>
</organism>
<accession>A0AAE0VV23</accession>
<dbReference type="InterPro" id="IPR002110">
    <property type="entry name" value="Ankyrin_rpt"/>
</dbReference>
<feature type="repeat" description="ANK" evidence="3">
    <location>
        <begin position="105"/>
        <end position="137"/>
    </location>
</feature>
<keyword evidence="5" id="KW-1185">Reference proteome</keyword>
<dbReference type="PROSITE" id="PS50297">
    <property type="entry name" value="ANK_REP_REGION"/>
    <property type="match status" value="1"/>
</dbReference>
<dbReference type="PANTHER" id="PTHR24198:SF165">
    <property type="entry name" value="ANKYRIN REPEAT-CONTAINING PROTEIN-RELATED"/>
    <property type="match status" value="1"/>
</dbReference>
<dbReference type="EMBL" id="JAEAOA010001196">
    <property type="protein sequence ID" value="KAK3591748.1"/>
    <property type="molecule type" value="Genomic_DNA"/>
</dbReference>
<comment type="caution">
    <text evidence="4">The sequence shown here is derived from an EMBL/GenBank/DDBJ whole genome shotgun (WGS) entry which is preliminary data.</text>
</comment>
<evidence type="ECO:0000256" key="2">
    <source>
        <dbReference type="ARBA" id="ARBA00023043"/>
    </source>
</evidence>
<dbReference type="AlphaFoldDB" id="A0AAE0VV23"/>
<reference evidence="4" key="1">
    <citation type="journal article" date="2021" name="Genome Biol. Evol.">
        <title>A High-Quality Reference Genome for a Parasitic Bivalve with Doubly Uniparental Inheritance (Bivalvia: Unionida).</title>
        <authorList>
            <person name="Smith C.H."/>
        </authorList>
    </citation>
    <scope>NUCLEOTIDE SEQUENCE</scope>
    <source>
        <strain evidence="4">CHS0354</strain>
    </source>
</reference>
<keyword evidence="1" id="KW-0677">Repeat</keyword>
<dbReference type="PROSITE" id="PS50088">
    <property type="entry name" value="ANK_REPEAT"/>
    <property type="match status" value="1"/>
</dbReference>
<keyword evidence="2 3" id="KW-0040">ANK repeat</keyword>
<evidence type="ECO:0000313" key="5">
    <source>
        <dbReference type="Proteomes" id="UP001195483"/>
    </source>
</evidence>
<dbReference type="PANTHER" id="PTHR24198">
    <property type="entry name" value="ANKYRIN REPEAT AND PROTEIN KINASE DOMAIN-CONTAINING PROTEIN"/>
    <property type="match status" value="1"/>
</dbReference>
<dbReference type="SUPFAM" id="SSF48403">
    <property type="entry name" value="Ankyrin repeat"/>
    <property type="match status" value="1"/>
</dbReference>
<dbReference type="Pfam" id="PF12796">
    <property type="entry name" value="Ank_2"/>
    <property type="match status" value="2"/>
</dbReference>
<evidence type="ECO:0000256" key="3">
    <source>
        <dbReference type="PROSITE-ProRule" id="PRU00023"/>
    </source>
</evidence>
<dbReference type="Proteomes" id="UP001195483">
    <property type="component" value="Unassembled WGS sequence"/>
</dbReference>
<gene>
    <name evidence="4" type="ORF">CHS0354_019519</name>
</gene>
<evidence type="ECO:0000256" key="1">
    <source>
        <dbReference type="ARBA" id="ARBA00022737"/>
    </source>
</evidence>
<name>A0AAE0VV23_9BIVA</name>
<sequence>MVEYLMDKYPILLCSRTDEDMSVLLCSAVGGNIYIFKNMHKVLHSLLKHGHSETSYANAVKSINSMMQTTAQQTLLHMSCLEGSLEMSKCFSETYPKMLHEEDNGKRTPAHHAADGGNVAIVSYLIDRGTDLWCRTSEEETLLHRACIHVKLEITKYLVETYPKMLHEVDYAGGNVAILRYLIDRGTDPWCRTSEEETLLHRACNCGKLEMTKYLAETYPIKMHEVDNGNRTPAHHAAFGANVAVLAYLIDRGTDPWCRTSEE</sequence>
<dbReference type="InterPro" id="IPR036770">
    <property type="entry name" value="Ankyrin_rpt-contain_sf"/>
</dbReference>
<protein>
    <submittedName>
        <fullName evidence="4">Uncharacterized protein</fullName>
    </submittedName>
</protein>
<reference evidence="4" key="2">
    <citation type="journal article" date="2021" name="Genome Biol. Evol.">
        <title>Developing a high-quality reference genome for a parasitic bivalve with doubly uniparental inheritance (Bivalvia: Unionida).</title>
        <authorList>
            <person name="Smith C.H."/>
        </authorList>
    </citation>
    <scope>NUCLEOTIDE SEQUENCE</scope>
    <source>
        <strain evidence="4">CHS0354</strain>
        <tissue evidence="4">Mantle</tissue>
    </source>
</reference>
<dbReference type="Gene3D" id="1.25.40.20">
    <property type="entry name" value="Ankyrin repeat-containing domain"/>
    <property type="match status" value="2"/>
</dbReference>
<proteinExistence type="predicted"/>